<feature type="transmembrane region" description="Helical" evidence="6">
    <location>
        <begin position="70"/>
        <end position="94"/>
    </location>
</feature>
<feature type="transmembrane region" description="Helical" evidence="6">
    <location>
        <begin position="7"/>
        <end position="23"/>
    </location>
</feature>
<dbReference type="Pfam" id="PF07773">
    <property type="entry name" value="TCTN_DUF1619"/>
    <property type="match status" value="2"/>
</dbReference>
<evidence type="ECO:0000256" key="4">
    <source>
        <dbReference type="ARBA" id="ARBA00023180"/>
    </source>
</evidence>
<dbReference type="InterPro" id="IPR040354">
    <property type="entry name" value="TCTN1-3"/>
</dbReference>
<protein>
    <submittedName>
        <fullName evidence="9">TCTN2</fullName>
    </submittedName>
</protein>
<organism evidence="9 10">
    <name type="scientific">Acanthosepion pharaonis</name>
    <name type="common">Pharaoh cuttlefish</name>
    <name type="synonym">Sepia pharaonis</name>
    <dbReference type="NCBI Taxonomy" id="158019"/>
    <lineage>
        <taxon>Eukaryota</taxon>
        <taxon>Metazoa</taxon>
        <taxon>Spiralia</taxon>
        <taxon>Lophotrochozoa</taxon>
        <taxon>Mollusca</taxon>
        <taxon>Cephalopoda</taxon>
        <taxon>Coleoidea</taxon>
        <taxon>Decapodiformes</taxon>
        <taxon>Sepiida</taxon>
        <taxon>Sepiina</taxon>
        <taxon>Sepiidae</taxon>
        <taxon>Acanthosepion</taxon>
    </lineage>
</organism>
<gene>
    <name evidence="9" type="ORF">SPHA_30561</name>
</gene>
<evidence type="ECO:0000256" key="5">
    <source>
        <dbReference type="SAM" id="MobiDB-lite"/>
    </source>
</evidence>
<dbReference type="InterPro" id="IPR057724">
    <property type="entry name" value="TCTN1-3_N"/>
</dbReference>
<feature type="region of interest" description="Disordered" evidence="5">
    <location>
        <begin position="228"/>
        <end position="252"/>
    </location>
</feature>
<name>A0A812C6Q7_ACAPH</name>
<feature type="domain" description="Tectonic-1-3" evidence="7">
    <location>
        <begin position="466"/>
        <end position="520"/>
    </location>
</feature>
<keyword evidence="6" id="KW-1133">Transmembrane helix</keyword>
<feature type="transmembrane region" description="Helical" evidence="6">
    <location>
        <begin position="950"/>
        <end position="969"/>
    </location>
</feature>
<dbReference type="AlphaFoldDB" id="A0A812C6Q7"/>
<dbReference type="Pfam" id="PF25752">
    <property type="entry name" value="DUF1619_N"/>
    <property type="match status" value="1"/>
</dbReference>
<keyword evidence="10" id="KW-1185">Reference proteome</keyword>
<keyword evidence="4" id="KW-0325">Glycoprotein</keyword>
<evidence type="ECO:0000313" key="10">
    <source>
        <dbReference type="Proteomes" id="UP000597762"/>
    </source>
</evidence>
<dbReference type="GO" id="GO:0060271">
    <property type="term" value="P:cilium assembly"/>
    <property type="evidence" value="ECO:0007669"/>
    <property type="project" value="TreeGrafter"/>
</dbReference>
<keyword evidence="2" id="KW-0732">Signal</keyword>
<dbReference type="PANTHER" id="PTHR14611">
    <property type="entry name" value="TECTONIC FAMILY MEMBER"/>
    <property type="match status" value="1"/>
</dbReference>
<feature type="transmembrane region" description="Helical" evidence="6">
    <location>
        <begin position="43"/>
        <end position="63"/>
    </location>
</feature>
<dbReference type="Proteomes" id="UP000597762">
    <property type="component" value="Unassembled WGS sequence"/>
</dbReference>
<comment type="similarity">
    <text evidence="1">Belongs to the tectonic family.</text>
</comment>
<dbReference type="PANTHER" id="PTHR14611:SF6">
    <property type="entry name" value="TECTONIC-2"/>
    <property type="match status" value="1"/>
</dbReference>
<keyword evidence="6" id="KW-0812">Transmembrane</keyword>
<evidence type="ECO:0000313" key="9">
    <source>
        <dbReference type="EMBL" id="CAE1257077.1"/>
    </source>
</evidence>
<evidence type="ECO:0000256" key="1">
    <source>
        <dbReference type="ARBA" id="ARBA00007633"/>
    </source>
</evidence>
<keyword evidence="3" id="KW-0970">Cilium biogenesis/degradation</keyword>
<evidence type="ECO:0000259" key="8">
    <source>
        <dbReference type="Pfam" id="PF25752"/>
    </source>
</evidence>
<evidence type="ECO:0000256" key="3">
    <source>
        <dbReference type="ARBA" id="ARBA00022794"/>
    </source>
</evidence>
<evidence type="ECO:0000256" key="6">
    <source>
        <dbReference type="SAM" id="Phobius"/>
    </source>
</evidence>
<dbReference type="EMBL" id="CAHIKZ030001227">
    <property type="protein sequence ID" value="CAE1257077.1"/>
    <property type="molecule type" value="Genomic_DNA"/>
</dbReference>
<feature type="domain" description="Tectonic-1-3 N-terminal" evidence="8">
    <location>
        <begin position="343"/>
        <end position="390"/>
    </location>
</feature>
<proteinExistence type="inferred from homology"/>
<evidence type="ECO:0000256" key="2">
    <source>
        <dbReference type="ARBA" id="ARBA00022729"/>
    </source>
</evidence>
<evidence type="ECO:0000259" key="7">
    <source>
        <dbReference type="Pfam" id="PF07773"/>
    </source>
</evidence>
<keyword evidence="6" id="KW-0472">Membrane</keyword>
<reference evidence="9" key="1">
    <citation type="submission" date="2021-01" db="EMBL/GenBank/DDBJ databases">
        <authorList>
            <person name="Li R."/>
            <person name="Bekaert M."/>
        </authorList>
    </citation>
    <scope>NUCLEOTIDE SEQUENCE</scope>
    <source>
        <strain evidence="9">Farmed</strain>
    </source>
</reference>
<sequence length="970" mass="108589">MIVFSILSHYLSLTLSSLFYLSLSLKSISPPFPWFPSHPLSHYLFFLCSDSIGLCYISLLFFLKIYYSFFLLVLSIFLGIFFLLSLSLSLSLYINLFFFSSGSLNFLTFSLSLSHNLFLHFPLWYLNLSLSLSRYTLLIKNLGGNASAYSLPGNPGLFVPNVVNVSLIASSLQVKSITFEAFLIPRGLSGQDIHMQCFSDTVQNQQAATAFFDSINCLKKNTTTNLGNQTTPANFSSTTQTTPASSLSTTQTTTPAISRPKLWLINNPNLTLTAEGASIQLRRQFDVKEPTLELVAVTCCASLTPGIQVLRKRKLTLSVIVSLGPFIYHNDSQFISTDEIRPTLIGNPAKKNFANCPCDMTWNSCDINCCCDMDCSPSDVDIFSKCIPGYQGAQQLPPPPWMCDSTSPEQIPFMCVRTKDSAYLGLFRHDRSTISNLITFKTELTQKRYSFSQADSSNSGRTENFNYKYGSQIQSSIPNIIYPVPRLLTLPQRTFSGQCATTAPVPFLINFNSDCIYQMTPDLCSDNSILSATSFALSTALRNPHCPHAYTILNGLEQQFVKTEVFYHCTSNSKTYLKSLDTLSDVLSQSLESSQNFTIPDVCIIDSSGLYHCPNNVEESLSAMDEDLPPLCPWDDGYTRPSDGSDGLQKKISGNPGYIIGDPIWSGTAVTNETTEKQLYVNQHESQQMHVWEPSPSGLCSLAGKKKITFGEDLFSSCVIFLTQDSLNDCQNLRKWLFYQLSRLMPSDRIGRYGNNGAQRSSDWIKVLRENISDQFPDIVPVPEFNSTNMTMENISSTIDVSLPWTTESTVANNKRNFSQGTCIQMPTGVVLDIMYANTGLVQGTPIKEIIGAKASYVFDNWTFTCIQNVMVGSCMSPSWNINSTERYQLFTLTSVVHFIRVPGRRSKPVIRYNELPVENRHTFDFDFGDIFYLIFRQPEEDFELYMNKIGVILVIIFTALLSGFIILML</sequence>
<dbReference type="InterPro" id="IPR011677">
    <property type="entry name" value="TCTN1-3_dom"/>
</dbReference>
<dbReference type="OrthoDB" id="9282501at2759"/>
<feature type="domain" description="Tectonic-1-3" evidence="7">
    <location>
        <begin position="654"/>
        <end position="858"/>
    </location>
</feature>
<accession>A0A812C6Q7</accession>
<comment type="caution">
    <text evidence="9">The sequence shown here is derived from an EMBL/GenBank/DDBJ whole genome shotgun (WGS) entry which is preliminary data.</text>
</comment>